<keyword evidence="3" id="KW-1185">Reference proteome</keyword>
<keyword evidence="1" id="KW-1133">Transmembrane helix</keyword>
<dbReference type="RefSeq" id="WP_184208454.1">
    <property type="nucleotide sequence ID" value="NZ_JACHIF010000004.1"/>
</dbReference>
<reference evidence="2 3" key="1">
    <citation type="submission" date="2020-08" db="EMBL/GenBank/DDBJ databases">
        <title>Genomic Encyclopedia of Type Strains, Phase IV (KMG-IV): sequencing the most valuable type-strain genomes for metagenomic binning, comparative biology and taxonomic classification.</title>
        <authorList>
            <person name="Goeker M."/>
        </authorList>
    </citation>
    <scope>NUCLEOTIDE SEQUENCE [LARGE SCALE GENOMIC DNA]</scope>
    <source>
        <strain evidence="2 3">DSM 12251</strain>
    </source>
</reference>
<feature type="transmembrane region" description="Helical" evidence="1">
    <location>
        <begin position="43"/>
        <end position="60"/>
    </location>
</feature>
<evidence type="ECO:0000256" key="1">
    <source>
        <dbReference type="SAM" id="Phobius"/>
    </source>
</evidence>
<feature type="transmembrane region" description="Helical" evidence="1">
    <location>
        <begin position="6"/>
        <end position="23"/>
    </location>
</feature>
<comment type="caution">
    <text evidence="2">The sequence shown here is derived from an EMBL/GenBank/DDBJ whole genome shotgun (WGS) entry which is preliminary data.</text>
</comment>
<protein>
    <submittedName>
        <fullName evidence="2">Uncharacterized protein</fullName>
    </submittedName>
</protein>
<keyword evidence="1" id="KW-0812">Transmembrane</keyword>
<evidence type="ECO:0000313" key="3">
    <source>
        <dbReference type="Proteomes" id="UP000534294"/>
    </source>
</evidence>
<gene>
    <name evidence="2" type="ORF">HNQ64_002279</name>
</gene>
<organism evidence="2 3">
    <name type="scientific">Prosthecobacter dejongeii</name>
    <dbReference type="NCBI Taxonomy" id="48465"/>
    <lineage>
        <taxon>Bacteria</taxon>
        <taxon>Pseudomonadati</taxon>
        <taxon>Verrucomicrobiota</taxon>
        <taxon>Verrucomicrobiia</taxon>
        <taxon>Verrucomicrobiales</taxon>
        <taxon>Verrucomicrobiaceae</taxon>
        <taxon>Prosthecobacter</taxon>
    </lineage>
</organism>
<evidence type="ECO:0000313" key="2">
    <source>
        <dbReference type="EMBL" id="MBB5038021.1"/>
    </source>
</evidence>
<name>A0A7W7YKQ9_9BACT</name>
<dbReference type="EMBL" id="JACHIF010000004">
    <property type="protein sequence ID" value="MBB5038021.1"/>
    <property type="molecule type" value="Genomic_DNA"/>
</dbReference>
<dbReference type="Proteomes" id="UP000534294">
    <property type="component" value="Unassembled WGS sequence"/>
</dbReference>
<accession>A0A7W7YKQ9</accession>
<proteinExistence type="predicted"/>
<sequence>MIILYYLLGYYVIGLVIMGALSIRQWRLTRNFVSPQTTREFLVNWLASAGLWPLIVFFTFQQGLPKFEDTEDNPQGRLRKRQYDSRRDFARKIPPCGGVIRMVAADYPDNTESVGVFYFESADAWQEMYERVNACPTLQNDDEGHLLLWLSKRKRAHSTPTDVPMGFPRFTVCADKLIRQGLSRAECLICKQVYPVQRLIYRDDASGQKAQFHETLCPKGHTLLRELRMRFF</sequence>
<dbReference type="AlphaFoldDB" id="A0A7W7YKQ9"/>
<keyword evidence="1" id="KW-0472">Membrane</keyword>